<accession>A0A8J6UH74</accession>
<reference evidence="1 2" key="1">
    <citation type="submission" date="2020-09" db="EMBL/GenBank/DDBJ databases">
        <title>TT11 complete genome.</title>
        <authorList>
            <person name="Wu Z."/>
        </authorList>
    </citation>
    <scope>NUCLEOTIDE SEQUENCE [LARGE SCALE GENOMIC DNA]</scope>
    <source>
        <strain evidence="1 2">TT11</strain>
    </source>
</reference>
<sequence length="302" mass="35570">MSEKKYPFVSVRFSEYCQEENRSIINEYWKIEDGKFVTAPKILSDRFGISSSTLSKIVKSNSESILHVEKCLVCSVDIEITVTSLTTARSQLVNKKFICEECNSKQKEQLRKAQNPFERKSHRMNYAVKYKFWNRLEKDEFDVLRKIIEFGNYYEFRKKFLTQNFEFAWPIIEKLDNLALIDIRREGYGKGVIRELFFLPGLREALKINPLETIRIESDLNFQIPQHFNRTKESQPNFFKRVVFNQDIVLKEGTEYFCSVWENDDGSINLGITAKSELQENKSGETTNQPKHIADLIPKIWK</sequence>
<keyword evidence="2" id="KW-1185">Reference proteome</keyword>
<dbReference type="AlphaFoldDB" id="A0A8J6UH74"/>
<comment type="caution">
    <text evidence="1">The sequence shown here is derived from an EMBL/GenBank/DDBJ whole genome shotgun (WGS) entry which is preliminary data.</text>
</comment>
<protein>
    <submittedName>
        <fullName evidence="1">Uncharacterized protein</fullName>
    </submittedName>
</protein>
<proteinExistence type="predicted"/>
<dbReference type="Proteomes" id="UP000600588">
    <property type="component" value="Unassembled WGS sequence"/>
</dbReference>
<evidence type="ECO:0000313" key="2">
    <source>
        <dbReference type="Proteomes" id="UP000600588"/>
    </source>
</evidence>
<dbReference type="EMBL" id="JACVXB010000004">
    <property type="protein sequence ID" value="MBD0832516.1"/>
    <property type="molecule type" value="Genomic_DNA"/>
</dbReference>
<name>A0A8J6UH74_9FLAO</name>
<organism evidence="1 2">
    <name type="scientific">Aestuariibaculum sediminum</name>
    <dbReference type="NCBI Taxonomy" id="2770637"/>
    <lineage>
        <taxon>Bacteria</taxon>
        <taxon>Pseudomonadati</taxon>
        <taxon>Bacteroidota</taxon>
        <taxon>Flavobacteriia</taxon>
        <taxon>Flavobacteriales</taxon>
        <taxon>Flavobacteriaceae</taxon>
    </lineage>
</organism>
<gene>
    <name evidence="1" type="ORF">ICJ83_10265</name>
</gene>
<dbReference type="RefSeq" id="WP_188230309.1">
    <property type="nucleotide sequence ID" value="NZ_JACVXB010000004.1"/>
</dbReference>
<evidence type="ECO:0000313" key="1">
    <source>
        <dbReference type="EMBL" id="MBD0832516.1"/>
    </source>
</evidence>